<dbReference type="PANTHER" id="PTHR43343">
    <property type="entry name" value="PEPTIDASE S12"/>
    <property type="match status" value="1"/>
</dbReference>
<dbReference type="InterPro" id="IPR009003">
    <property type="entry name" value="Peptidase_S1_PA"/>
</dbReference>
<evidence type="ECO:0000256" key="3">
    <source>
        <dbReference type="SAM" id="MobiDB-lite"/>
    </source>
</evidence>
<dbReference type="Pfam" id="PF13365">
    <property type="entry name" value="Trypsin_2"/>
    <property type="match status" value="1"/>
</dbReference>
<name>A0A1H3L2V4_9FIRM</name>
<evidence type="ECO:0000256" key="2">
    <source>
        <dbReference type="ARBA" id="ARBA00022801"/>
    </source>
</evidence>
<keyword evidence="6" id="KW-1185">Reference proteome</keyword>
<evidence type="ECO:0000256" key="4">
    <source>
        <dbReference type="SAM" id="Phobius"/>
    </source>
</evidence>
<dbReference type="GO" id="GO:0004252">
    <property type="term" value="F:serine-type endopeptidase activity"/>
    <property type="evidence" value="ECO:0007669"/>
    <property type="project" value="InterPro"/>
</dbReference>
<accession>A0A1H3L2V4</accession>
<keyword evidence="2" id="KW-0378">Hydrolase</keyword>
<keyword evidence="4" id="KW-0812">Transmembrane</keyword>
<dbReference type="InterPro" id="IPR001940">
    <property type="entry name" value="Peptidase_S1C"/>
</dbReference>
<dbReference type="AlphaFoldDB" id="A0A1H3L2V4"/>
<proteinExistence type="predicted"/>
<feature type="region of interest" description="Disordered" evidence="3">
    <location>
        <begin position="56"/>
        <end position="90"/>
    </location>
</feature>
<sequence length="296" mass="32323">MAKKENSKETGKRISKSLAITMIAGITFMLLFVYGTAGFLLFQYFKHEQPEVASAPIEAYEEPKDEEKSESKEENSEAEEPSSLQAPPSDLVAAYQTLESPMERNMEQVASLKESVVQIEAGESQGSGVLISEYGHIVTNYHVIESSPYMAKAYFESEDGTVMKKDLMLLGYDNRQDLAILQVKNREGMNQKPIPLGAVSEVSAGQRIVTIGSPRGLINTVSDGIVSGLRETEAQTLIQITAPISPGNSGGALLNMKGELIGLTTFKIDQSENLNFAISASDIKQLIDENPQWINP</sequence>
<reference evidence="5 6" key="1">
    <citation type="submission" date="2016-10" db="EMBL/GenBank/DDBJ databases">
        <authorList>
            <person name="de Groot N.N."/>
        </authorList>
    </citation>
    <scope>NUCLEOTIDE SEQUENCE [LARGE SCALE GENOMIC DNA]</scope>
    <source>
        <strain evidence="5 6">APO</strain>
    </source>
</reference>
<dbReference type="EMBL" id="FNPV01000003">
    <property type="protein sequence ID" value="SDY58762.1"/>
    <property type="molecule type" value="Genomic_DNA"/>
</dbReference>
<dbReference type="STRING" id="159292.SAMN05192546_10340"/>
<keyword evidence="4" id="KW-1133">Transmembrane helix</keyword>
<keyword evidence="1 5" id="KW-0645">Protease</keyword>
<evidence type="ECO:0000256" key="1">
    <source>
        <dbReference type="ARBA" id="ARBA00022670"/>
    </source>
</evidence>
<dbReference type="Proteomes" id="UP000199230">
    <property type="component" value="Unassembled WGS sequence"/>
</dbReference>
<dbReference type="PANTHER" id="PTHR43343:SF3">
    <property type="entry name" value="PROTEASE DO-LIKE 8, CHLOROPLASTIC"/>
    <property type="match status" value="1"/>
</dbReference>
<evidence type="ECO:0000313" key="5">
    <source>
        <dbReference type="EMBL" id="SDY58762.1"/>
    </source>
</evidence>
<protein>
    <submittedName>
        <fullName evidence="5">Serine protease Do</fullName>
    </submittedName>
</protein>
<evidence type="ECO:0000313" key="6">
    <source>
        <dbReference type="Proteomes" id="UP000199230"/>
    </source>
</evidence>
<dbReference type="Gene3D" id="2.40.10.120">
    <property type="match status" value="1"/>
</dbReference>
<dbReference type="OrthoDB" id="189537at2"/>
<dbReference type="InterPro" id="IPR051201">
    <property type="entry name" value="Chloro_Bact_Ser_Proteases"/>
</dbReference>
<feature type="compositionally biased region" description="Basic and acidic residues" evidence="3">
    <location>
        <begin position="61"/>
        <end position="75"/>
    </location>
</feature>
<dbReference type="GO" id="GO:0006508">
    <property type="term" value="P:proteolysis"/>
    <property type="evidence" value="ECO:0007669"/>
    <property type="project" value="UniProtKB-KW"/>
</dbReference>
<dbReference type="PRINTS" id="PR00834">
    <property type="entry name" value="PROTEASES2C"/>
</dbReference>
<dbReference type="RefSeq" id="WP_093311595.1">
    <property type="nucleotide sequence ID" value="NZ_FNPV01000003.1"/>
</dbReference>
<keyword evidence="4" id="KW-0472">Membrane</keyword>
<organism evidence="5 6">
    <name type="scientific">Tindallia californiensis</name>
    <dbReference type="NCBI Taxonomy" id="159292"/>
    <lineage>
        <taxon>Bacteria</taxon>
        <taxon>Bacillati</taxon>
        <taxon>Bacillota</taxon>
        <taxon>Clostridia</taxon>
        <taxon>Peptostreptococcales</taxon>
        <taxon>Tindalliaceae</taxon>
        <taxon>Tindallia</taxon>
    </lineage>
</organism>
<gene>
    <name evidence="5" type="ORF">SAMN05192546_10340</name>
</gene>
<feature type="transmembrane region" description="Helical" evidence="4">
    <location>
        <begin position="20"/>
        <end position="45"/>
    </location>
</feature>
<dbReference type="SUPFAM" id="SSF50494">
    <property type="entry name" value="Trypsin-like serine proteases"/>
    <property type="match status" value="1"/>
</dbReference>